<dbReference type="Pfam" id="PF02755">
    <property type="entry name" value="RPEL"/>
    <property type="match status" value="1"/>
</dbReference>
<dbReference type="Gene3D" id="6.10.150.10">
    <property type="match status" value="1"/>
</dbReference>
<dbReference type="GO" id="GO:0045944">
    <property type="term" value="P:positive regulation of transcription by RNA polymerase II"/>
    <property type="evidence" value="ECO:0007669"/>
    <property type="project" value="TreeGrafter"/>
</dbReference>
<dbReference type="InParanoid" id="A0A3P7F1B5"/>
<dbReference type="AlphaFoldDB" id="A0A3P7F1B5"/>
<evidence type="ECO:0000313" key="5">
    <source>
        <dbReference type="EMBL" id="VDM22297.1"/>
    </source>
</evidence>
<organism evidence="5 6">
    <name type="scientific">Wuchereria bancrofti</name>
    <dbReference type="NCBI Taxonomy" id="6293"/>
    <lineage>
        <taxon>Eukaryota</taxon>
        <taxon>Metazoa</taxon>
        <taxon>Ecdysozoa</taxon>
        <taxon>Nematoda</taxon>
        <taxon>Chromadorea</taxon>
        <taxon>Rhabditida</taxon>
        <taxon>Spirurina</taxon>
        <taxon>Spiruromorpha</taxon>
        <taxon>Filarioidea</taxon>
        <taxon>Onchocercidae</taxon>
        <taxon>Wuchereria</taxon>
    </lineage>
</organism>
<evidence type="ECO:0000256" key="4">
    <source>
        <dbReference type="PROSITE-ProRule" id="PRU00401"/>
    </source>
</evidence>
<reference evidence="5 6" key="1">
    <citation type="submission" date="2018-11" db="EMBL/GenBank/DDBJ databases">
        <authorList>
            <consortium name="Pathogen Informatics"/>
        </authorList>
    </citation>
    <scope>NUCLEOTIDE SEQUENCE [LARGE SCALE GENOMIC DNA]</scope>
</reference>
<dbReference type="OrthoDB" id="197676at2759"/>
<dbReference type="SMART" id="SM00707">
    <property type="entry name" value="RPEL"/>
    <property type="match status" value="2"/>
</dbReference>
<evidence type="ECO:0008006" key="7">
    <source>
        <dbReference type="Google" id="ProtNLM"/>
    </source>
</evidence>
<proteinExistence type="predicted"/>
<evidence type="ECO:0000313" key="6">
    <source>
        <dbReference type="Proteomes" id="UP000270924"/>
    </source>
</evidence>
<accession>A0A3P7F1B5</accession>
<sequence>MKHFRNFVLCPTIHTDGGDRRKSVLRSKERDALKRKIEQRPSKQKLVTQHILLTASNADPSIQRKAEELKRCKLKDDLNKKLQHRPGPLELITKKILQADAELEQAIQEGRLLFTKTSQRKGAENEEKQSEMEVISATPACAYQRKLPNVCLAKSKVRKKSSQYRTPYDQTLPSPNARSKLKLQDSASTDYQDAETINDALVAHGVSYVSDNASLFNISEQVTFIFFHEFLGEKKNCGSRFSGFGLKILVLSLYRLLKIKITLNPILGRRS</sequence>
<name>A0A3P7F1B5_WUCBA</name>
<dbReference type="PROSITE" id="PS51073">
    <property type="entry name" value="RPEL"/>
    <property type="match status" value="2"/>
</dbReference>
<dbReference type="PANTHER" id="PTHR22793:SF12">
    <property type="entry name" value="MYOCARDIN-RELATED TRANSCRIPTION FACTOR, ISOFORM H"/>
    <property type="match status" value="1"/>
</dbReference>
<dbReference type="InterPro" id="IPR043451">
    <property type="entry name" value="Myocardin-like"/>
</dbReference>
<keyword evidence="3" id="KW-0539">Nucleus</keyword>
<evidence type="ECO:0000256" key="1">
    <source>
        <dbReference type="ARBA" id="ARBA00004123"/>
    </source>
</evidence>
<evidence type="ECO:0000256" key="3">
    <source>
        <dbReference type="ARBA" id="ARBA00023242"/>
    </source>
</evidence>
<dbReference type="GO" id="GO:0005634">
    <property type="term" value="C:nucleus"/>
    <property type="evidence" value="ECO:0007669"/>
    <property type="project" value="UniProtKB-SubCell"/>
</dbReference>
<dbReference type="Proteomes" id="UP000270924">
    <property type="component" value="Unassembled WGS sequence"/>
</dbReference>
<dbReference type="EMBL" id="UYWW01012780">
    <property type="protein sequence ID" value="VDM22297.1"/>
    <property type="molecule type" value="Genomic_DNA"/>
</dbReference>
<keyword evidence="6" id="KW-1185">Reference proteome</keyword>
<comment type="subcellular location">
    <subcellularLocation>
        <location evidence="1">Nucleus</location>
    </subcellularLocation>
</comment>
<dbReference type="PANTHER" id="PTHR22793">
    <property type="entry name" value="MYOCARDIN-RELATED TRANSCRIPTION FACTOR-RELATED"/>
    <property type="match status" value="1"/>
</dbReference>
<dbReference type="GO" id="GO:0003713">
    <property type="term" value="F:transcription coactivator activity"/>
    <property type="evidence" value="ECO:0007669"/>
    <property type="project" value="TreeGrafter"/>
</dbReference>
<protein>
    <recommendedName>
        <fullName evidence="7">RPEL repeat protein</fullName>
    </recommendedName>
</protein>
<evidence type="ECO:0000256" key="2">
    <source>
        <dbReference type="ARBA" id="ARBA00022737"/>
    </source>
</evidence>
<gene>
    <name evidence="5" type="ORF">WBA_LOCUS12407</name>
</gene>
<feature type="repeat" description="RPEL" evidence="4">
    <location>
        <begin position="76"/>
        <end position="101"/>
    </location>
</feature>
<feature type="repeat" description="RPEL" evidence="4">
    <location>
        <begin position="31"/>
        <end position="56"/>
    </location>
</feature>
<keyword evidence="2" id="KW-0677">Repeat</keyword>
<dbReference type="InterPro" id="IPR004018">
    <property type="entry name" value="RPEL_repeat"/>
</dbReference>